<evidence type="ECO:0000259" key="1">
    <source>
        <dbReference type="Pfam" id="PF12167"/>
    </source>
</evidence>
<gene>
    <name evidence="2" type="ORF">Q604_UNBC15296G0001</name>
</gene>
<name>W1XIM0_9ZZZZ</name>
<proteinExistence type="predicted"/>
<organism evidence="2">
    <name type="scientific">human gut metagenome</name>
    <dbReference type="NCBI Taxonomy" id="408170"/>
    <lineage>
        <taxon>unclassified sequences</taxon>
        <taxon>metagenomes</taxon>
        <taxon>organismal metagenomes</taxon>
    </lineage>
</organism>
<accession>W1XIM0</accession>
<dbReference type="EMBL" id="AZMM01015296">
    <property type="protein sequence ID" value="ETJ30188.1"/>
    <property type="molecule type" value="Genomic_DNA"/>
</dbReference>
<dbReference type="Pfam" id="PF12167">
    <property type="entry name" value="Arm-DNA-bind_2"/>
    <property type="match status" value="1"/>
</dbReference>
<sequence>MSKLPTGVEIRGKYIRIWFMFRGKRCRETLKGWEVTNSNIKKAG</sequence>
<dbReference type="AlphaFoldDB" id="W1XIM0"/>
<feature type="domain" description="Min27-like integrase DNA-binding" evidence="1">
    <location>
        <begin position="5"/>
        <end position="44"/>
    </location>
</feature>
<feature type="non-terminal residue" evidence="2">
    <location>
        <position position="44"/>
    </location>
</feature>
<protein>
    <submittedName>
        <fullName evidence="2">Qin prophage predicted defective integrase</fullName>
    </submittedName>
</protein>
<reference evidence="2" key="1">
    <citation type="submission" date="2013-12" db="EMBL/GenBank/DDBJ databases">
        <title>A Varibaculum cambriense genome reconstructed from a premature infant gut community with otherwise low bacterial novelty that shifts toward anaerobic metabolism during the third week of life.</title>
        <authorList>
            <person name="Brown C.T."/>
            <person name="Sharon I."/>
            <person name="Thomas B.C."/>
            <person name="Castelle C.J."/>
            <person name="Morowitz M.J."/>
            <person name="Banfield J.F."/>
        </authorList>
    </citation>
    <scope>NUCLEOTIDE SEQUENCE</scope>
</reference>
<comment type="caution">
    <text evidence="2">The sequence shown here is derived from an EMBL/GenBank/DDBJ whole genome shotgun (WGS) entry which is preliminary data.</text>
</comment>
<evidence type="ECO:0000313" key="2">
    <source>
        <dbReference type="EMBL" id="ETJ30188.1"/>
    </source>
</evidence>
<dbReference type="InterPro" id="IPR022000">
    <property type="entry name" value="Min27-like_integrase_DNA_bind"/>
</dbReference>